<gene>
    <name evidence="4" type="ordered locus">Snas_5417</name>
</gene>
<evidence type="ECO:0000259" key="2">
    <source>
        <dbReference type="Pfam" id="PF04738"/>
    </source>
</evidence>
<sequence>MLGQLLMTSHSTRRGTAFTTPFRVADPRSGLARLPLLHNDPSPNTSIDPVVAEGMFLCSEIHADVSPDSAEQRRATERAFDIRARRRTTPQGVFAGVTELDINVAASTLSVRTEHKVRSYPNPVWVHEIGDRVLDSAAVLHALTYTTNNLAARRGDRLDVQRPSSDPRTGPQRMSVRRTEAVEVVLDVARSGASWKQITTALTQRWPSIQDTTVEVVMRQLTRSGFLLTDLDPVDTCTDPLGHLLAKLPASEPVREPLSWLRAALAEADAHPPGHPARMAALKTARNIADDLFATWRPICTDTAMNAHISIPARVAEEAAQAANVLWRMPPRHDPLAEWHERFLHRYGTGRLVPLLEVCDPVTGLGCDPGNTEVVPPPESTEALARLINVALTSNKMEVQLDAATITALDQRRPSDACEPSAELYATVVARDEHDRDAGKFVLAVTNMASPAGSTRARFAGLLPDASVASDPGHGTMTAELAFRPTSHTVAALTGRADNAPWRIPIGTIPQSGDLALDDLAVVSDGARLRLWSTQNNRPVRPVHHNQVGHHLMPPVAAFLCLLGQHGNTGLSPWTWGPFERAPFTPRVRFRDVILSPARWRLPEEVRDAATDRSTWATALRRWRTSARPAPPATVVIDTSDRKLPLDLDRGDDRELLRRYVNRDVTAVTEPPGGPDAVQAVALGERGHHVLEIVVPVSASHTEETAPPAPALARQSRHSVFTPGSEWLSLAIDAPPSTQDAVLARLADAAHHATGLWHRWFWIRYHTPARGPHLRVRFRGDPRPLGGQLLPLLGDTCANLTTDGLSGGFGIEEYRQEIERYGGEHAIEYVEDTFHHDANLVAHLLAESSDPDERLALTAASAAEIVRIVADGNRAALVPHRLERADRRTHARVRPRARSIDDGTPAHRPLWYERTAALTAYRAVLPPDRRIDCASSLIHMHANRLLGDNHRERIARALAVDLIAREAP</sequence>
<feature type="domain" description="Lantibiotic dehydratase N-terminal" evidence="2">
    <location>
        <begin position="61"/>
        <end position="657"/>
    </location>
</feature>
<dbReference type="HOGENOM" id="CLU_010573_0_0_11"/>
<feature type="region of interest" description="Disordered" evidence="1">
    <location>
        <begin position="154"/>
        <end position="176"/>
    </location>
</feature>
<dbReference type="STRING" id="446470.Snas_5417"/>
<reference evidence="4 5" key="1">
    <citation type="journal article" date="2009" name="Stand. Genomic Sci.">
        <title>Complete genome sequence of Stackebrandtia nassauensis type strain (LLR-40K-21).</title>
        <authorList>
            <person name="Munk C."/>
            <person name="Lapidus A."/>
            <person name="Copeland A."/>
            <person name="Jando M."/>
            <person name="Mayilraj S."/>
            <person name="Glavina Del Rio T."/>
            <person name="Nolan M."/>
            <person name="Chen F."/>
            <person name="Lucas S."/>
            <person name="Tice H."/>
            <person name="Cheng J.F."/>
            <person name="Han C."/>
            <person name="Detter J.C."/>
            <person name="Bruce D."/>
            <person name="Goodwin L."/>
            <person name="Chain P."/>
            <person name="Pitluck S."/>
            <person name="Goker M."/>
            <person name="Ovchinikova G."/>
            <person name="Pati A."/>
            <person name="Ivanova N."/>
            <person name="Mavromatis K."/>
            <person name="Chen A."/>
            <person name="Palaniappan K."/>
            <person name="Land M."/>
            <person name="Hauser L."/>
            <person name="Chang Y.J."/>
            <person name="Jeffries C.D."/>
            <person name="Bristow J."/>
            <person name="Eisen J.A."/>
            <person name="Markowitz V."/>
            <person name="Hugenholtz P."/>
            <person name="Kyrpides N.C."/>
            <person name="Klenk H.P."/>
        </authorList>
    </citation>
    <scope>NUCLEOTIDE SEQUENCE [LARGE SCALE GENOMIC DNA]</scope>
    <source>
        <strain evidence="5">DSM 44728 / CIP 108903 / NRRL B-16338 / NBRC 102104 / LLR-40K-21</strain>
    </source>
</reference>
<dbReference type="EMBL" id="CP001778">
    <property type="protein sequence ID" value="ADD45049.1"/>
    <property type="molecule type" value="Genomic_DNA"/>
</dbReference>
<dbReference type="InterPro" id="IPR006827">
    <property type="entry name" value="Lant_deHydtase_N"/>
</dbReference>
<proteinExistence type="predicted"/>
<dbReference type="eggNOG" id="ENOG502Z81U">
    <property type="taxonomic scope" value="Bacteria"/>
</dbReference>
<dbReference type="Proteomes" id="UP000000844">
    <property type="component" value="Chromosome"/>
</dbReference>
<dbReference type="Pfam" id="PF14028">
    <property type="entry name" value="Lant_dehydr_C"/>
    <property type="match status" value="1"/>
</dbReference>
<protein>
    <submittedName>
        <fullName evidence="4">Lantibiotic dehydratase domain protein</fullName>
    </submittedName>
</protein>
<dbReference type="Pfam" id="PF04738">
    <property type="entry name" value="Lant_dehydr_N"/>
    <property type="match status" value="1"/>
</dbReference>
<organism evidence="4 5">
    <name type="scientific">Stackebrandtia nassauensis (strain DSM 44728 / CIP 108903 / NRRL B-16338 / NBRC 102104 / LLR-40K-21)</name>
    <dbReference type="NCBI Taxonomy" id="446470"/>
    <lineage>
        <taxon>Bacteria</taxon>
        <taxon>Bacillati</taxon>
        <taxon>Actinomycetota</taxon>
        <taxon>Actinomycetes</taxon>
        <taxon>Glycomycetales</taxon>
        <taxon>Glycomycetaceae</taxon>
        <taxon>Stackebrandtia</taxon>
    </lineage>
</organism>
<dbReference type="InterPro" id="IPR023809">
    <property type="entry name" value="Thiopep_bacteriocin_synth_dom"/>
</dbReference>
<keyword evidence="5" id="KW-1185">Reference proteome</keyword>
<evidence type="ECO:0000259" key="3">
    <source>
        <dbReference type="Pfam" id="PF14028"/>
    </source>
</evidence>
<evidence type="ECO:0000313" key="4">
    <source>
        <dbReference type="EMBL" id="ADD45049.1"/>
    </source>
</evidence>
<name>D3PVS8_STANL</name>
<dbReference type="NCBIfam" id="TIGR03891">
    <property type="entry name" value="thiopep_ocin"/>
    <property type="match status" value="1"/>
</dbReference>
<evidence type="ECO:0000256" key="1">
    <source>
        <dbReference type="SAM" id="MobiDB-lite"/>
    </source>
</evidence>
<accession>D3PVS8</accession>
<evidence type="ECO:0000313" key="5">
    <source>
        <dbReference type="Proteomes" id="UP000000844"/>
    </source>
</evidence>
<dbReference type="KEGG" id="sna:Snas_5417"/>
<feature type="domain" description="Thiopeptide-type bacteriocin biosynthesis" evidence="3">
    <location>
        <begin position="727"/>
        <end position="954"/>
    </location>
</feature>
<dbReference type="AlphaFoldDB" id="D3PVS8"/>